<dbReference type="PANTHER" id="PTHR14136">
    <property type="entry name" value="BTB_POZ DOMAIN-CONTAINING PROTEIN KCTD9"/>
    <property type="match status" value="1"/>
</dbReference>
<dbReference type="InterPro" id="IPR016181">
    <property type="entry name" value="Acyl_CoA_acyltransferase"/>
</dbReference>
<gene>
    <name evidence="2" type="ORF">AMS66_20450</name>
</gene>
<dbReference type="InterPro" id="IPR051082">
    <property type="entry name" value="Pentapeptide-BTB/POZ_domain"/>
</dbReference>
<dbReference type="OrthoDB" id="9786032at2"/>
<organism evidence="2 3">
    <name type="scientific">Paenibacillus xylanivorans</name>
    <dbReference type="NCBI Taxonomy" id="1705561"/>
    <lineage>
        <taxon>Bacteria</taxon>
        <taxon>Bacillati</taxon>
        <taxon>Bacillota</taxon>
        <taxon>Bacilli</taxon>
        <taxon>Bacillales</taxon>
        <taxon>Paenibacillaceae</taxon>
        <taxon>Paenibacillus</taxon>
    </lineage>
</organism>
<dbReference type="InterPro" id="IPR001646">
    <property type="entry name" value="5peptide_repeat"/>
</dbReference>
<dbReference type="PATRIC" id="fig|1705561.3.peg.4263"/>
<dbReference type="SUPFAM" id="SSF55729">
    <property type="entry name" value="Acyl-CoA N-acyltransferases (Nat)"/>
    <property type="match status" value="1"/>
</dbReference>
<reference evidence="2 3" key="1">
    <citation type="submission" date="2015-08" db="EMBL/GenBank/DDBJ databases">
        <title>Draft genome sequence of cellulolytic and xylanolytic Paenibacillus sp. A59, isolated from a decaying forest soil from Patagonia, Argentina.</title>
        <authorList>
            <person name="Ghio S."/>
            <person name="Caceres A.M."/>
            <person name="Talia P."/>
            <person name="Grasso D."/>
            <person name="Campos E."/>
        </authorList>
    </citation>
    <scope>NUCLEOTIDE SEQUENCE [LARGE SCALE GENOMIC DNA]</scope>
    <source>
        <strain evidence="2 3">A59</strain>
    </source>
</reference>
<dbReference type="RefSeq" id="WP_053782550.1">
    <property type="nucleotide sequence ID" value="NZ_LITU01000070.1"/>
</dbReference>
<evidence type="ECO:0000313" key="2">
    <source>
        <dbReference type="EMBL" id="KOY14369.1"/>
    </source>
</evidence>
<evidence type="ECO:0000313" key="3">
    <source>
        <dbReference type="Proteomes" id="UP000037688"/>
    </source>
</evidence>
<dbReference type="AlphaFoldDB" id="A0A0M9BLG1"/>
<dbReference type="Gene3D" id="2.160.20.80">
    <property type="entry name" value="E3 ubiquitin-protein ligase SopA"/>
    <property type="match status" value="1"/>
</dbReference>
<dbReference type="SUPFAM" id="SSF141571">
    <property type="entry name" value="Pentapeptide repeat-like"/>
    <property type="match status" value="1"/>
</dbReference>
<dbReference type="InterPro" id="IPR000182">
    <property type="entry name" value="GNAT_dom"/>
</dbReference>
<dbReference type="Gene3D" id="3.40.630.30">
    <property type="match status" value="1"/>
</dbReference>
<protein>
    <recommendedName>
        <fullName evidence="1">N-acetyltransferase domain-containing protein</fullName>
    </recommendedName>
</protein>
<accession>A0A0M9BLG1</accession>
<dbReference type="CDD" id="cd04301">
    <property type="entry name" value="NAT_SF"/>
    <property type="match status" value="1"/>
</dbReference>
<dbReference type="Pfam" id="PF00583">
    <property type="entry name" value="Acetyltransf_1"/>
    <property type="match status" value="1"/>
</dbReference>
<proteinExistence type="predicted"/>
<feature type="domain" description="N-acetyltransferase" evidence="1">
    <location>
        <begin position="7"/>
        <end position="160"/>
    </location>
</feature>
<dbReference type="GO" id="GO:0016747">
    <property type="term" value="F:acyltransferase activity, transferring groups other than amino-acyl groups"/>
    <property type="evidence" value="ECO:0007669"/>
    <property type="project" value="InterPro"/>
</dbReference>
<dbReference type="Proteomes" id="UP000037688">
    <property type="component" value="Unassembled WGS sequence"/>
</dbReference>
<dbReference type="PANTHER" id="PTHR14136:SF17">
    <property type="entry name" value="BTB_POZ DOMAIN-CONTAINING PROTEIN KCTD9"/>
    <property type="match status" value="1"/>
</dbReference>
<dbReference type="Pfam" id="PF00805">
    <property type="entry name" value="Pentapeptide"/>
    <property type="match status" value="1"/>
</dbReference>
<comment type="caution">
    <text evidence="2">The sequence shown here is derived from an EMBL/GenBank/DDBJ whole genome shotgun (WGS) entry which is preliminary data.</text>
</comment>
<sequence>MKTQLNIQLRRAQQKDALLLAGICTRAFDHAIQVWANGVEDLDSNICPPGYSSVRMHSYMIREWDYYVIEWDGCAIGGVSVNVLGSKHARLDKIFIDPVCHGRGIGSQVIRLIEAEFSEIGIWKLETSGRQRNNQHFYEKMGYVCLYASEDEFVYEKTITTEPIIQLPSEELSNVKGESVNEFYQANLDSVRFSTSNLQNIRITDCNLSGGKFTNLNMTHIVLADLRLTNSKVEFCALDGVHFQDTHLGPDREPMHWEHCDLQGSRFNKCDLSGVQLEQCEVAGMKINGVAIEELLAAYESMKAKS</sequence>
<name>A0A0M9BLG1_9BACL</name>
<dbReference type="EMBL" id="LITU01000070">
    <property type="protein sequence ID" value="KOY14369.1"/>
    <property type="molecule type" value="Genomic_DNA"/>
</dbReference>
<dbReference type="PROSITE" id="PS51186">
    <property type="entry name" value="GNAT"/>
    <property type="match status" value="1"/>
</dbReference>
<evidence type="ECO:0000259" key="1">
    <source>
        <dbReference type="PROSITE" id="PS51186"/>
    </source>
</evidence>
<keyword evidence="3" id="KW-1185">Reference proteome</keyword>